<reference evidence="2 3" key="1">
    <citation type="submission" date="2019-05" db="EMBL/GenBank/DDBJ databases">
        <title>Psychrobacillus vulpis sp. nov., a new species isolated from feces of a red fox that inhabits in The Tablas de Daimiel Natural Park, Albacete, Spain.</title>
        <authorList>
            <person name="Rodriguez M."/>
            <person name="Reina J.C."/>
            <person name="Bejar V."/>
            <person name="Llamas I."/>
        </authorList>
    </citation>
    <scope>NUCLEOTIDE SEQUENCE [LARGE SCALE GENOMIC DNA]</scope>
    <source>
        <strain evidence="2 3">NHI-2</strain>
    </source>
</reference>
<dbReference type="RefSeq" id="WP_142604988.1">
    <property type="nucleotide sequence ID" value="NZ_VDGG01000002.1"/>
</dbReference>
<feature type="domain" description="DOD-type homing endonuclease" evidence="1">
    <location>
        <begin position="1"/>
        <end position="127"/>
    </location>
</feature>
<keyword evidence="3" id="KW-1185">Reference proteome</keyword>
<evidence type="ECO:0000259" key="1">
    <source>
        <dbReference type="PROSITE" id="PS50819"/>
    </source>
</evidence>
<dbReference type="OrthoDB" id="961985at2"/>
<dbReference type="SUPFAM" id="SSF55608">
    <property type="entry name" value="Homing endonucleases"/>
    <property type="match status" value="1"/>
</dbReference>
<organism evidence="2 3">
    <name type="scientific">Psychrobacillus soli</name>
    <dbReference type="NCBI Taxonomy" id="1543965"/>
    <lineage>
        <taxon>Bacteria</taxon>
        <taxon>Bacillati</taxon>
        <taxon>Bacillota</taxon>
        <taxon>Bacilli</taxon>
        <taxon>Bacillales</taxon>
        <taxon>Bacillaceae</taxon>
        <taxon>Psychrobacillus</taxon>
    </lineage>
</organism>
<dbReference type="InterPro" id="IPR004860">
    <property type="entry name" value="LAGLIDADG_dom"/>
</dbReference>
<dbReference type="Pfam" id="PF14528">
    <property type="entry name" value="LAGLIDADG_3"/>
    <property type="match status" value="1"/>
</dbReference>
<dbReference type="GO" id="GO:0004519">
    <property type="term" value="F:endonuclease activity"/>
    <property type="evidence" value="ECO:0007669"/>
    <property type="project" value="InterPro"/>
</dbReference>
<sequence>MLVTDGHVNKKFHSVYFSQKDERILQLIAKYLEADYVLASYGKTKTTPTLIINSKIMKEDLAILGITPNKSLTVPFPNIPEEYLFSFVRGVIDGDGWVQNKGYVMNVTTGSEDFAKGLLALYKSWKLRAEITTECSQKGSMIYRVWVKGKDDLPKLAKIIYEHAGDNYNYCKKERLTQRVKEKETIYYVEIS</sequence>
<comment type="caution">
    <text evidence="2">The sequence shown here is derived from an EMBL/GenBank/DDBJ whole genome shotgun (WGS) entry which is preliminary data.</text>
</comment>
<dbReference type="Proteomes" id="UP000318937">
    <property type="component" value="Unassembled WGS sequence"/>
</dbReference>
<dbReference type="AlphaFoldDB" id="A0A544TLZ1"/>
<dbReference type="InterPro" id="IPR027434">
    <property type="entry name" value="Homing_endonucl"/>
</dbReference>
<name>A0A544TLZ1_9BACI</name>
<dbReference type="PROSITE" id="PS50819">
    <property type="entry name" value="INTEIN_ENDONUCLEASE"/>
    <property type="match status" value="1"/>
</dbReference>
<evidence type="ECO:0000313" key="2">
    <source>
        <dbReference type="EMBL" id="TQR18464.1"/>
    </source>
</evidence>
<proteinExistence type="predicted"/>
<accession>A0A544TLZ1</accession>
<evidence type="ECO:0000313" key="3">
    <source>
        <dbReference type="Proteomes" id="UP000318937"/>
    </source>
</evidence>
<gene>
    <name evidence="2" type="ORF">FG383_01005</name>
</gene>
<dbReference type="Gene3D" id="3.10.28.10">
    <property type="entry name" value="Homing endonucleases"/>
    <property type="match status" value="1"/>
</dbReference>
<dbReference type="EMBL" id="VDGG01000002">
    <property type="protein sequence ID" value="TQR18464.1"/>
    <property type="molecule type" value="Genomic_DNA"/>
</dbReference>
<dbReference type="InterPro" id="IPR004042">
    <property type="entry name" value="Intein_endonuc_central"/>
</dbReference>
<protein>
    <recommendedName>
        <fullName evidence="1">DOD-type homing endonuclease domain-containing protein</fullName>
    </recommendedName>
</protein>